<evidence type="ECO:0000313" key="2">
    <source>
        <dbReference type="EMBL" id="KKU60714.1"/>
    </source>
</evidence>
<sequence>MKIINLLAYSKTGFEQNIGDAFAALALKKYLKQKKDRWVTAFFNRSRVDLRPYDLVVLGGGGLYHPDHLKSLEKNTNLFSSPTPLAIVGVGLNLDGRQKFNAQDNRRLKRLVEVSFLNTVRDQWSFNYLKWLGLQTKITGCPSLFLPDRVNLQSKKTYDLGINLATSHARFYLQKSGQTLRLVDRVVKKLGGEKIVICHAKKEKRLFQKIFPQTRVFYSSRPQKVFSVYRCCRLVLGMRGHSQIFSLAVGTPSLAIPLNEKVAQPVKMTLKNYRPLIVSLDESLASVAKKIATARKNAPQIKNQQASLVKKLKINFLQSIKLIDEHCRLS</sequence>
<dbReference type="EMBL" id="LCNT01000007">
    <property type="protein sequence ID" value="KKU60714.1"/>
    <property type="molecule type" value="Genomic_DNA"/>
</dbReference>
<dbReference type="PANTHER" id="PTHR36836">
    <property type="entry name" value="COLANIC ACID BIOSYNTHESIS PROTEIN WCAK"/>
    <property type="match status" value="1"/>
</dbReference>
<evidence type="ECO:0000259" key="1">
    <source>
        <dbReference type="Pfam" id="PF04230"/>
    </source>
</evidence>
<feature type="domain" description="Polysaccharide pyruvyl transferase" evidence="1">
    <location>
        <begin position="17"/>
        <end position="257"/>
    </location>
</feature>
<reference evidence="2 3" key="1">
    <citation type="journal article" date="2015" name="Nature">
        <title>rRNA introns, odd ribosomes, and small enigmatic genomes across a large radiation of phyla.</title>
        <authorList>
            <person name="Brown C.T."/>
            <person name="Hug L.A."/>
            <person name="Thomas B.C."/>
            <person name="Sharon I."/>
            <person name="Castelle C.J."/>
            <person name="Singh A."/>
            <person name="Wilkins M.J."/>
            <person name="Williams K.H."/>
            <person name="Banfield J.F."/>
        </authorList>
    </citation>
    <scope>NUCLEOTIDE SEQUENCE [LARGE SCALE GENOMIC DNA]</scope>
</reference>
<dbReference type="Pfam" id="PF04230">
    <property type="entry name" value="PS_pyruv_trans"/>
    <property type="match status" value="1"/>
</dbReference>
<comment type="caution">
    <text evidence="2">The sequence shown here is derived from an EMBL/GenBank/DDBJ whole genome shotgun (WGS) entry which is preliminary data.</text>
</comment>
<organism evidence="2 3">
    <name type="scientific">Candidatus Beckwithbacteria bacterium GW2011_GWB1_47_15</name>
    <dbReference type="NCBI Taxonomy" id="1618371"/>
    <lineage>
        <taxon>Bacteria</taxon>
        <taxon>Candidatus Beckwithiibacteriota</taxon>
    </lineage>
</organism>
<protein>
    <recommendedName>
        <fullName evidence="1">Polysaccharide pyruvyl transferase domain-containing protein</fullName>
    </recommendedName>
</protein>
<dbReference type="PANTHER" id="PTHR36836:SF1">
    <property type="entry name" value="COLANIC ACID BIOSYNTHESIS PROTEIN WCAK"/>
    <property type="match status" value="1"/>
</dbReference>
<accession>A0A0G1RTT8</accession>
<gene>
    <name evidence="2" type="ORF">UX85_C0007G0001</name>
</gene>
<dbReference type="InterPro" id="IPR007345">
    <property type="entry name" value="Polysacch_pyruvyl_Trfase"/>
</dbReference>
<dbReference type="AlphaFoldDB" id="A0A0G1RTT8"/>
<dbReference type="Proteomes" id="UP000033860">
    <property type="component" value="Unassembled WGS sequence"/>
</dbReference>
<proteinExistence type="predicted"/>
<name>A0A0G1RTT8_9BACT</name>
<evidence type="ECO:0000313" key="3">
    <source>
        <dbReference type="Proteomes" id="UP000033860"/>
    </source>
</evidence>